<name>A0ABQ3UL59_9CHLR</name>
<evidence type="ECO:0000313" key="3">
    <source>
        <dbReference type="Proteomes" id="UP000654345"/>
    </source>
</evidence>
<feature type="transmembrane region" description="Helical" evidence="1">
    <location>
        <begin position="38"/>
        <end position="64"/>
    </location>
</feature>
<dbReference type="Proteomes" id="UP000654345">
    <property type="component" value="Unassembled WGS sequence"/>
</dbReference>
<protein>
    <recommendedName>
        <fullName evidence="4">DUF3137 domain-containing protein</fullName>
    </recommendedName>
</protein>
<accession>A0ABQ3UL59</accession>
<dbReference type="EMBL" id="BNJG01000001">
    <property type="protein sequence ID" value="GHO53127.1"/>
    <property type="molecule type" value="Genomic_DNA"/>
</dbReference>
<organism evidence="2 3">
    <name type="scientific">Ktedonobacter robiniae</name>
    <dbReference type="NCBI Taxonomy" id="2778365"/>
    <lineage>
        <taxon>Bacteria</taxon>
        <taxon>Bacillati</taxon>
        <taxon>Chloroflexota</taxon>
        <taxon>Ktedonobacteria</taxon>
        <taxon>Ktedonobacterales</taxon>
        <taxon>Ktedonobacteraceae</taxon>
        <taxon>Ktedonobacter</taxon>
    </lineage>
</organism>
<dbReference type="Pfam" id="PF20226">
    <property type="entry name" value="DUF6585"/>
    <property type="match status" value="2"/>
</dbReference>
<feature type="transmembrane region" description="Helical" evidence="1">
    <location>
        <begin position="70"/>
        <end position="92"/>
    </location>
</feature>
<keyword evidence="1" id="KW-0472">Membrane</keyword>
<sequence>MRQILSQKQVPLDILGAATAYRLGTPEKVFEASQELRFFRFTGFAALFVGCLILLVFGVAYPQLFSWWPFWQALLIPLIGLIWLIFGGWVLLAPHFYAQPQVYLCPEGLIFSADTIETVRWDQLERLWKESDGRAHGKRRYTIRRSDESLLTFTNELQHIDLLGALMESEITRRLLPRAITAYRAGGSVSFDEIAVSRQGLAIRSLKRLLPWTEFQALTIDEQVVLVHTRTSQEPLVRLKTANLPNIDILRRLVDHAWQEHTLHHAPHVMAYKAGQPLSFGRLRIDQQGIQLELPYPICLAWEEIGAIGIGPQELLIARYGEQHTREWYTLPLREIHNLEQLREVIRYILLNANS</sequence>
<comment type="caution">
    <text evidence="2">The sequence shown here is derived from an EMBL/GenBank/DDBJ whole genome shotgun (WGS) entry which is preliminary data.</text>
</comment>
<gene>
    <name evidence="2" type="ORF">KSB_16020</name>
</gene>
<proteinExistence type="predicted"/>
<dbReference type="RefSeq" id="WP_201369971.1">
    <property type="nucleotide sequence ID" value="NZ_BNJG01000001.1"/>
</dbReference>
<evidence type="ECO:0008006" key="4">
    <source>
        <dbReference type="Google" id="ProtNLM"/>
    </source>
</evidence>
<dbReference type="InterPro" id="IPR046492">
    <property type="entry name" value="DUF6585"/>
</dbReference>
<keyword evidence="1" id="KW-0812">Transmembrane</keyword>
<keyword evidence="1" id="KW-1133">Transmembrane helix</keyword>
<evidence type="ECO:0000256" key="1">
    <source>
        <dbReference type="SAM" id="Phobius"/>
    </source>
</evidence>
<reference evidence="2 3" key="1">
    <citation type="journal article" date="2021" name="Int. J. Syst. Evol. Microbiol.">
        <title>Reticulibacter mediterranei gen. nov., sp. nov., within the new family Reticulibacteraceae fam. nov., and Ktedonospora formicarum gen. nov., sp. nov., Ktedonobacter robiniae sp. nov., Dictyobacter formicarum sp. nov. and Dictyobacter arantiisoli sp. nov., belonging to the class Ktedonobacteria.</title>
        <authorList>
            <person name="Yabe S."/>
            <person name="Zheng Y."/>
            <person name="Wang C.M."/>
            <person name="Sakai Y."/>
            <person name="Abe K."/>
            <person name="Yokota A."/>
            <person name="Donadio S."/>
            <person name="Cavaletti L."/>
            <person name="Monciardini P."/>
        </authorList>
    </citation>
    <scope>NUCLEOTIDE SEQUENCE [LARGE SCALE GENOMIC DNA]</scope>
    <source>
        <strain evidence="2 3">SOSP1-30</strain>
    </source>
</reference>
<evidence type="ECO:0000313" key="2">
    <source>
        <dbReference type="EMBL" id="GHO53127.1"/>
    </source>
</evidence>
<keyword evidence="3" id="KW-1185">Reference proteome</keyword>